<gene>
    <name evidence="1" type="ORF">ACFOFO_23375</name>
</gene>
<evidence type="ECO:0000313" key="1">
    <source>
        <dbReference type="EMBL" id="MFC3110857.1"/>
    </source>
</evidence>
<dbReference type="EMBL" id="JBHRTP010000091">
    <property type="protein sequence ID" value="MFC3110857.1"/>
    <property type="molecule type" value="Genomic_DNA"/>
</dbReference>
<comment type="caution">
    <text evidence="1">The sequence shown here is derived from an EMBL/GenBank/DDBJ whole genome shotgun (WGS) entry which is preliminary data.</text>
</comment>
<name>A0ABV7F765_9BURK</name>
<proteinExistence type="predicted"/>
<evidence type="ECO:0000313" key="2">
    <source>
        <dbReference type="Proteomes" id="UP001595530"/>
    </source>
</evidence>
<organism evidence="1 2">
    <name type="scientific">Undibacterium arcticum</name>
    <dbReference type="NCBI Taxonomy" id="1762892"/>
    <lineage>
        <taxon>Bacteria</taxon>
        <taxon>Pseudomonadati</taxon>
        <taxon>Pseudomonadota</taxon>
        <taxon>Betaproteobacteria</taxon>
        <taxon>Burkholderiales</taxon>
        <taxon>Oxalobacteraceae</taxon>
        <taxon>Undibacterium</taxon>
    </lineage>
</organism>
<sequence length="148" mass="17352">MKNNYLLRRNGRNQFDDREDRLLPSNMERPAPTDRDRAMWVMHREFNEAVVREHGAAWLSSFAGMSKKDVWSKLCPRGTPALSTFRSMAREYASFDEFMFFWMVSNKRQSLALLGVPTVDINEIMERFTECGRYYVAYGQGKRIFGTS</sequence>
<protein>
    <submittedName>
        <fullName evidence="1">Uncharacterized protein</fullName>
    </submittedName>
</protein>
<reference evidence="2" key="1">
    <citation type="journal article" date="2019" name="Int. J. Syst. Evol. Microbiol.">
        <title>The Global Catalogue of Microorganisms (GCM) 10K type strain sequencing project: providing services to taxonomists for standard genome sequencing and annotation.</title>
        <authorList>
            <consortium name="The Broad Institute Genomics Platform"/>
            <consortium name="The Broad Institute Genome Sequencing Center for Infectious Disease"/>
            <person name="Wu L."/>
            <person name="Ma J."/>
        </authorList>
    </citation>
    <scope>NUCLEOTIDE SEQUENCE [LARGE SCALE GENOMIC DNA]</scope>
    <source>
        <strain evidence="2">KCTC 42986</strain>
    </source>
</reference>
<accession>A0ABV7F765</accession>
<dbReference type="Proteomes" id="UP001595530">
    <property type="component" value="Unassembled WGS sequence"/>
</dbReference>
<keyword evidence="2" id="KW-1185">Reference proteome</keyword>